<dbReference type="RefSeq" id="WP_206371760.1">
    <property type="nucleotide sequence ID" value="NZ_CAWPTM010000107.1"/>
</dbReference>
<gene>
    <name evidence="2" type="ORF">JYA62_19980</name>
</gene>
<sequence>MQLDINLIPWREHQRQRKVRYFVFSCSLIVAMTVLMVVAVELYLQSQVGVQQSRIEQLNEWDDKLDHKVNQVNAVEKAVLVLRADIAELKTLHAKRYLPLQLVGLLSELLPETVYLDQIEMLGRQVSLTGVAATTEQVDLFLANLQNSHLVSELRVQSLVNGVERFATVYQSFSVTFKLVEGHLG</sequence>
<evidence type="ECO:0000256" key="1">
    <source>
        <dbReference type="SAM" id="Phobius"/>
    </source>
</evidence>
<reference evidence="2 3" key="1">
    <citation type="submission" date="2021-02" db="EMBL/GenBank/DDBJ databases">
        <title>Draft Genome Sequences of 5 Vibrio neptunius Strains Isolated From of Bivalve Hatcheries.</title>
        <authorList>
            <person name="Galvis F."/>
            <person name="Barja J.L."/>
            <person name="Lemos M.L."/>
            <person name="Balado M."/>
        </authorList>
    </citation>
    <scope>NUCLEOTIDE SEQUENCE [LARGE SCALE GENOMIC DNA]</scope>
    <source>
        <strain evidence="2 3">PP-145.98</strain>
    </source>
</reference>
<feature type="transmembrane region" description="Helical" evidence="1">
    <location>
        <begin position="21"/>
        <end position="44"/>
    </location>
</feature>
<dbReference type="EMBL" id="JAFHLB010000033">
    <property type="protein sequence ID" value="MBN3579938.1"/>
    <property type="molecule type" value="Genomic_DNA"/>
</dbReference>
<organism evidence="2 3">
    <name type="scientific">Vibrio neptunius</name>
    <dbReference type="NCBI Taxonomy" id="170651"/>
    <lineage>
        <taxon>Bacteria</taxon>
        <taxon>Pseudomonadati</taxon>
        <taxon>Pseudomonadota</taxon>
        <taxon>Gammaproteobacteria</taxon>
        <taxon>Vibrionales</taxon>
        <taxon>Vibrionaceae</taxon>
        <taxon>Vibrio</taxon>
    </lineage>
</organism>
<dbReference type="PANTHER" id="PTHR40278:SF1">
    <property type="entry name" value="DNA UTILIZATION PROTEIN HOFN"/>
    <property type="match status" value="1"/>
</dbReference>
<dbReference type="PANTHER" id="PTHR40278">
    <property type="entry name" value="DNA UTILIZATION PROTEIN HOFN"/>
    <property type="match status" value="1"/>
</dbReference>
<evidence type="ECO:0000313" key="3">
    <source>
        <dbReference type="Proteomes" id="UP000779070"/>
    </source>
</evidence>
<proteinExistence type="predicted"/>
<keyword evidence="1" id="KW-0472">Membrane</keyword>
<evidence type="ECO:0000313" key="2">
    <source>
        <dbReference type="EMBL" id="MBN3579938.1"/>
    </source>
</evidence>
<dbReference type="Pfam" id="PF05137">
    <property type="entry name" value="PilN"/>
    <property type="match status" value="1"/>
</dbReference>
<protein>
    <submittedName>
        <fullName evidence="2">PilN domain-containing protein</fullName>
    </submittedName>
</protein>
<keyword evidence="1" id="KW-1133">Transmembrane helix</keyword>
<name>A0ABS3A9F8_9VIBR</name>
<accession>A0ABS3A9F8</accession>
<keyword evidence="3" id="KW-1185">Reference proteome</keyword>
<dbReference type="Proteomes" id="UP000779070">
    <property type="component" value="Unassembled WGS sequence"/>
</dbReference>
<comment type="caution">
    <text evidence="2">The sequence shown here is derived from an EMBL/GenBank/DDBJ whole genome shotgun (WGS) entry which is preliminary data.</text>
</comment>
<dbReference type="InterPro" id="IPR052534">
    <property type="entry name" value="Extracell_DNA_Util/SecSys_Comp"/>
</dbReference>
<keyword evidence="1" id="KW-0812">Transmembrane</keyword>
<dbReference type="InterPro" id="IPR007813">
    <property type="entry name" value="PilN"/>
</dbReference>